<dbReference type="PROSITE" id="PS51007">
    <property type="entry name" value="CYTC"/>
    <property type="match status" value="1"/>
</dbReference>
<accession>A0A3S0S8G6</accession>
<proteinExistence type="predicted"/>
<dbReference type="InterPro" id="IPR036909">
    <property type="entry name" value="Cyt_c-like_dom_sf"/>
</dbReference>
<evidence type="ECO:0000256" key="4">
    <source>
        <dbReference type="PROSITE-ProRule" id="PRU00433"/>
    </source>
</evidence>
<keyword evidence="5" id="KW-0732">Signal</keyword>
<dbReference type="EMBL" id="RJTJ01000023">
    <property type="protein sequence ID" value="RUM01234.1"/>
    <property type="molecule type" value="Genomic_DNA"/>
</dbReference>
<dbReference type="Proteomes" id="UP000278081">
    <property type="component" value="Unassembled WGS sequence"/>
</dbReference>
<dbReference type="RefSeq" id="WP_097614771.1">
    <property type="nucleotide sequence ID" value="NZ_ML133770.1"/>
</dbReference>
<name>A0A2A6J6Z3_9HYPH</name>
<evidence type="ECO:0000313" key="8">
    <source>
        <dbReference type="EMBL" id="RUM01234.1"/>
    </source>
</evidence>
<dbReference type="GO" id="GO:0046872">
    <property type="term" value="F:metal ion binding"/>
    <property type="evidence" value="ECO:0007669"/>
    <property type="project" value="UniProtKB-KW"/>
</dbReference>
<evidence type="ECO:0000259" key="6">
    <source>
        <dbReference type="PROSITE" id="PS51007"/>
    </source>
</evidence>
<evidence type="ECO:0000256" key="2">
    <source>
        <dbReference type="ARBA" id="ARBA00022723"/>
    </source>
</evidence>
<dbReference type="OrthoDB" id="9805828at2"/>
<dbReference type="Proteomes" id="UP000220768">
    <property type="component" value="Unassembled WGS sequence"/>
</dbReference>
<gene>
    <name evidence="7" type="ORF">CO666_24410</name>
    <name evidence="8" type="ORF">EFR84_23260</name>
</gene>
<reference evidence="7 9" key="1">
    <citation type="submission" date="2017-09" db="EMBL/GenBank/DDBJ databases">
        <title>Comparative genomics of rhizobia isolated from Phaseolus vulgaris in China.</title>
        <authorList>
            <person name="Tong W."/>
        </authorList>
    </citation>
    <scope>NUCLEOTIDE SEQUENCE [LARGE SCALE GENOMIC DNA]</scope>
    <source>
        <strain evidence="7 9">C5</strain>
    </source>
</reference>
<keyword evidence="1 4" id="KW-0349">Heme</keyword>
<organism evidence="7 9">
    <name type="scientific">Rhizobium chutanense</name>
    <dbReference type="NCBI Taxonomy" id="2035448"/>
    <lineage>
        <taxon>Bacteria</taxon>
        <taxon>Pseudomonadati</taxon>
        <taxon>Pseudomonadota</taxon>
        <taxon>Alphaproteobacteria</taxon>
        <taxon>Hyphomicrobiales</taxon>
        <taxon>Rhizobiaceae</taxon>
        <taxon>Rhizobium/Agrobacterium group</taxon>
        <taxon>Rhizobium</taxon>
    </lineage>
</organism>
<sequence>MTKSAWSLWIGLAISLGSGPTFAGDIAKGEKLFGNCLACHRLQGDDGTTIRKGGRAGPNLFGVVGRLAGSAPSYEYSEGLQALQKSGQVWSKESLTAFVVNPNDFLSVQLGPGHTSKMPFALPDGAADIAEYLANVATIGR</sequence>
<evidence type="ECO:0000256" key="1">
    <source>
        <dbReference type="ARBA" id="ARBA00022617"/>
    </source>
</evidence>
<dbReference type="AlphaFoldDB" id="A0A2A6J6Z3"/>
<dbReference type="GO" id="GO:0009055">
    <property type="term" value="F:electron transfer activity"/>
    <property type="evidence" value="ECO:0007669"/>
    <property type="project" value="InterPro"/>
</dbReference>
<keyword evidence="3 4" id="KW-0408">Iron</keyword>
<dbReference type="Pfam" id="PF00034">
    <property type="entry name" value="Cytochrom_C"/>
    <property type="match status" value="1"/>
</dbReference>
<evidence type="ECO:0000313" key="7">
    <source>
        <dbReference type="EMBL" id="PDT01677.1"/>
    </source>
</evidence>
<comment type="caution">
    <text evidence="7">The sequence shown here is derived from an EMBL/GenBank/DDBJ whole genome shotgun (WGS) entry which is preliminary data.</text>
</comment>
<feature type="domain" description="Cytochrome c" evidence="6">
    <location>
        <begin position="24"/>
        <end position="137"/>
    </location>
</feature>
<evidence type="ECO:0000313" key="10">
    <source>
        <dbReference type="Proteomes" id="UP000278081"/>
    </source>
</evidence>
<dbReference type="SUPFAM" id="SSF46626">
    <property type="entry name" value="Cytochrome c"/>
    <property type="match status" value="1"/>
</dbReference>
<keyword evidence="2 4" id="KW-0479">Metal-binding</keyword>
<dbReference type="Gene3D" id="1.10.760.10">
    <property type="entry name" value="Cytochrome c-like domain"/>
    <property type="match status" value="1"/>
</dbReference>
<evidence type="ECO:0000313" key="9">
    <source>
        <dbReference type="Proteomes" id="UP000220768"/>
    </source>
</evidence>
<feature type="chain" id="PRO_5044572843" evidence="5">
    <location>
        <begin position="24"/>
        <end position="141"/>
    </location>
</feature>
<keyword evidence="9" id="KW-1185">Reference proteome</keyword>
<dbReference type="EMBL" id="NWSV01000021">
    <property type="protein sequence ID" value="PDT01677.1"/>
    <property type="molecule type" value="Genomic_DNA"/>
</dbReference>
<feature type="signal peptide" evidence="5">
    <location>
        <begin position="1"/>
        <end position="23"/>
    </location>
</feature>
<dbReference type="InterPro" id="IPR009056">
    <property type="entry name" value="Cyt_c-like_dom"/>
</dbReference>
<reference evidence="8 10" key="2">
    <citation type="submission" date="2018-11" db="EMBL/GenBank/DDBJ databases">
        <title>Rhizobium chutanense sp. nov., isolated from root nodules of Phaseolus vulgaris in China.</title>
        <authorList>
            <person name="Huo Y."/>
        </authorList>
    </citation>
    <scope>NUCLEOTIDE SEQUENCE [LARGE SCALE GENOMIC DNA]</scope>
    <source>
        <strain evidence="8 10">C16</strain>
    </source>
</reference>
<evidence type="ECO:0000256" key="3">
    <source>
        <dbReference type="ARBA" id="ARBA00023004"/>
    </source>
</evidence>
<evidence type="ECO:0000256" key="5">
    <source>
        <dbReference type="SAM" id="SignalP"/>
    </source>
</evidence>
<accession>A0A2A6J6Z3</accession>
<protein>
    <submittedName>
        <fullName evidence="7">Cytochrome C</fullName>
    </submittedName>
</protein>
<dbReference type="GO" id="GO:0020037">
    <property type="term" value="F:heme binding"/>
    <property type="evidence" value="ECO:0007669"/>
    <property type="project" value="InterPro"/>
</dbReference>